<dbReference type="Proteomes" id="UP000560131">
    <property type="component" value="Unassembled WGS sequence"/>
</dbReference>
<organism evidence="2 3">
    <name type="scientific">Sphingomonas endophytica</name>
    <dbReference type="NCBI Taxonomy" id="869719"/>
    <lineage>
        <taxon>Bacteria</taxon>
        <taxon>Pseudomonadati</taxon>
        <taxon>Pseudomonadota</taxon>
        <taxon>Alphaproteobacteria</taxon>
        <taxon>Sphingomonadales</taxon>
        <taxon>Sphingomonadaceae</taxon>
        <taxon>Sphingomonas</taxon>
    </lineage>
</organism>
<reference evidence="2 3" key="1">
    <citation type="submission" date="2020-08" db="EMBL/GenBank/DDBJ databases">
        <title>Genomic Encyclopedia of Type Strains, Phase IV (KMG-IV): sequencing the most valuable type-strain genomes for metagenomic binning, comparative biology and taxonomic classification.</title>
        <authorList>
            <person name="Goeker M."/>
        </authorList>
    </citation>
    <scope>NUCLEOTIDE SEQUENCE [LARGE SCALE GENOMIC DNA]</scope>
    <source>
        <strain evidence="2 3">DSM 101535</strain>
    </source>
</reference>
<protein>
    <submittedName>
        <fullName evidence="2">Multisubunit Na+/H+ antiporter MnhB subunit</fullName>
    </submittedName>
</protein>
<sequence>MIGWVTVALYLIAAAICAAVASRERRQARDGWRFWAGVALAMLALGINKQLDLQSLFTQVMRDMSLRLGWFAERRVLQLAFILAVAAGGLILAMIAMRRLPVLQRNMRLAALGVCLVYTYVIIRAASFHHIDRFINSAILGARWNWVLEIGGIGIVAVGALRVLLARDRARV</sequence>
<evidence type="ECO:0000313" key="3">
    <source>
        <dbReference type="Proteomes" id="UP000560131"/>
    </source>
</evidence>
<keyword evidence="1" id="KW-0812">Transmembrane</keyword>
<feature type="transmembrane region" description="Helical" evidence="1">
    <location>
        <begin position="109"/>
        <end position="126"/>
    </location>
</feature>
<feature type="transmembrane region" description="Helical" evidence="1">
    <location>
        <begin position="34"/>
        <end position="51"/>
    </location>
</feature>
<feature type="transmembrane region" description="Helical" evidence="1">
    <location>
        <begin position="146"/>
        <end position="165"/>
    </location>
</feature>
<feature type="transmembrane region" description="Helical" evidence="1">
    <location>
        <begin position="6"/>
        <end position="22"/>
    </location>
</feature>
<proteinExistence type="predicted"/>
<name>A0ABR6N5S8_9SPHN</name>
<gene>
    <name evidence="2" type="ORF">FHS97_002084</name>
</gene>
<comment type="caution">
    <text evidence="2">The sequence shown here is derived from an EMBL/GenBank/DDBJ whole genome shotgun (WGS) entry which is preliminary data.</text>
</comment>
<evidence type="ECO:0000313" key="2">
    <source>
        <dbReference type="EMBL" id="MBB5726148.1"/>
    </source>
</evidence>
<keyword evidence="3" id="KW-1185">Reference proteome</keyword>
<dbReference type="EMBL" id="JACIJN010000006">
    <property type="protein sequence ID" value="MBB5726148.1"/>
    <property type="molecule type" value="Genomic_DNA"/>
</dbReference>
<keyword evidence="1" id="KW-1133">Transmembrane helix</keyword>
<feature type="transmembrane region" description="Helical" evidence="1">
    <location>
        <begin position="76"/>
        <end position="97"/>
    </location>
</feature>
<evidence type="ECO:0000256" key="1">
    <source>
        <dbReference type="SAM" id="Phobius"/>
    </source>
</evidence>
<dbReference type="RefSeq" id="WP_184036789.1">
    <property type="nucleotide sequence ID" value="NZ_BAABAR010000020.1"/>
</dbReference>
<accession>A0ABR6N5S8</accession>
<keyword evidence="1" id="KW-0472">Membrane</keyword>